<keyword evidence="7" id="KW-0325">Glycoprotein</keyword>
<name>A0A2A2KP56_9BILA</name>
<evidence type="ECO:0000256" key="5">
    <source>
        <dbReference type="ARBA" id="ARBA00022989"/>
    </source>
</evidence>
<dbReference type="InterPro" id="IPR007632">
    <property type="entry name" value="Anoctamin"/>
</dbReference>
<keyword evidence="13" id="KW-1185">Reference proteome</keyword>
<evidence type="ECO:0000256" key="4">
    <source>
        <dbReference type="ARBA" id="ARBA00022692"/>
    </source>
</evidence>
<keyword evidence="3" id="KW-1003">Cell membrane</keyword>
<comment type="caution">
    <text evidence="8">Lacks conserved residue(s) required for the propagation of feature annotation.</text>
</comment>
<feature type="region of interest" description="Disordered" evidence="9">
    <location>
        <begin position="143"/>
        <end position="174"/>
    </location>
</feature>
<dbReference type="AlphaFoldDB" id="A0A2A2KP56"/>
<organism evidence="12 13">
    <name type="scientific">Diploscapter pachys</name>
    <dbReference type="NCBI Taxonomy" id="2018661"/>
    <lineage>
        <taxon>Eukaryota</taxon>
        <taxon>Metazoa</taxon>
        <taxon>Ecdysozoa</taxon>
        <taxon>Nematoda</taxon>
        <taxon>Chromadorea</taxon>
        <taxon>Rhabditida</taxon>
        <taxon>Rhabditina</taxon>
        <taxon>Rhabditomorpha</taxon>
        <taxon>Rhabditoidea</taxon>
        <taxon>Rhabditidae</taxon>
        <taxon>Diploscapter</taxon>
    </lineage>
</organism>
<dbReference type="PANTHER" id="PTHR12308">
    <property type="entry name" value="ANOCTAMIN"/>
    <property type="match status" value="1"/>
</dbReference>
<feature type="transmembrane region" description="Helical" evidence="8">
    <location>
        <begin position="784"/>
        <end position="810"/>
    </location>
</feature>
<dbReference type="InterPro" id="IPR049452">
    <property type="entry name" value="Anoctamin_TM"/>
</dbReference>
<comment type="subcellular location">
    <subcellularLocation>
        <location evidence="1">Cell membrane</location>
        <topology evidence="1">Multi-pass membrane protein</topology>
    </subcellularLocation>
    <subcellularLocation>
        <location evidence="8">Membrane</location>
        <topology evidence="8">Multi-pass membrane protein</topology>
    </subcellularLocation>
</comment>
<evidence type="ECO:0000313" key="13">
    <source>
        <dbReference type="Proteomes" id="UP000218231"/>
    </source>
</evidence>
<protein>
    <recommendedName>
        <fullName evidence="8">Anoctamin</fullName>
    </recommendedName>
</protein>
<dbReference type="InterPro" id="IPR032394">
    <property type="entry name" value="Anoct_dimer"/>
</dbReference>
<feature type="domain" description="Anoctamin dimerisation" evidence="11">
    <location>
        <begin position="121"/>
        <end position="381"/>
    </location>
</feature>
<dbReference type="Proteomes" id="UP000218231">
    <property type="component" value="Unassembled WGS sequence"/>
</dbReference>
<sequence>MFNREVNFSDKNKKNHSFNDENALLIQVNNDDSPSRIVRNGPSELGNSGERRNDNPDHRNDERDDNEIQIEDIIECSGDVDVRLCQRQTSIPLEEIQMRKFSSLPQKYKDFLALEWDKGCFMSDGKRQIDFVLVWEDEDPNVEPQRCATKSSYDSEEEEDEDPENRSTPMDRKARRRQYFEANLEKMELQLERAEISPTLGRTRFTFIHAPFHVLEKQAQLLCVKLPVRKCDVYFQNRKYLPNTVDTWLSKMHIFEFDEETRTKLDEPDYFTAPYSADRRHQFVNWDRPDIMFPSAERVRMVYDLLTRAHYGSPYRDHKDRVHYRFGIDRLMANYTYTSAFPLHQELRSRPEMQPTGPESQREMLYIYWASWRNLIKYQPLDSIKRYFGTKIALYFAWLGYYTRSLYLASFVGILCVIFGMWNVDQDIVSNDICGRDGIGAKTIICPYCEDYCDFQRLNSSCAYAKISYLFDNGMTVIFAALMSVWATMFLEGWKRYHSEIAWKWGLMDFVVEEELVRPDFQFRVKTRRYNPVTQQDEPFLSGKKKAANWIASSATVLFFIVLVLATVFGMVVYRVIMMKLLAQANDPKVDSWAFLIVTITAAIINLIVILIMNYIYYELALCLTRWECPRTQSDFDNSFTFKVFLFQFVNYYASLFYIAFFKGLFSQIPGARDNDGNVKIAGHRLEGCDPAGCFVELVVQLATIMCGRQFFNSAIELAYPYIMTLFRKWQWQVPILETKNQRKIRIQNETHMRASGKMRRCEEDYYLAPSYDQFLFDEYLEMVIQFGFVTLFVSAFPLAPFFALVNNILEIRLDAYKFLVTQQRPVPEQAKNIGVWNNILDFLSKASVTINALVIAFTSDFIPKTLYYYANGGMDGYVESSLSWFDARHLHIKNESGFAGITACRYRGYREPPCSLNFTNPKTGTPVSCDNGMTLSYEWWRVLATRLIFVVIFEVGFRKFVHFIAIIE</sequence>
<feature type="domain" description="Anoctamin transmembrane" evidence="10">
    <location>
        <begin position="384"/>
        <end position="958"/>
    </location>
</feature>
<proteinExistence type="inferred from homology"/>
<evidence type="ECO:0000256" key="6">
    <source>
        <dbReference type="ARBA" id="ARBA00023136"/>
    </source>
</evidence>
<evidence type="ECO:0000256" key="2">
    <source>
        <dbReference type="ARBA" id="ARBA00009671"/>
    </source>
</evidence>
<keyword evidence="4 8" id="KW-0812">Transmembrane</keyword>
<feature type="transmembrane region" description="Helical" evidence="8">
    <location>
        <begin position="550"/>
        <end position="573"/>
    </location>
</feature>
<feature type="compositionally biased region" description="Basic and acidic residues" evidence="9">
    <location>
        <begin position="49"/>
        <end position="62"/>
    </location>
</feature>
<feature type="transmembrane region" description="Helical" evidence="8">
    <location>
        <begin position="593"/>
        <end position="618"/>
    </location>
</feature>
<feature type="transmembrane region" description="Helical" evidence="8">
    <location>
        <begin position="392"/>
        <end position="422"/>
    </location>
</feature>
<evidence type="ECO:0000256" key="7">
    <source>
        <dbReference type="ARBA" id="ARBA00023180"/>
    </source>
</evidence>
<dbReference type="Pfam" id="PF16178">
    <property type="entry name" value="Anoct_dimer"/>
    <property type="match status" value="1"/>
</dbReference>
<dbReference type="EMBL" id="LIAE01008046">
    <property type="protein sequence ID" value="PAV75658.1"/>
    <property type="molecule type" value="Genomic_DNA"/>
</dbReference>
<dbReference type="Pfam" id="PF04547">
    <property type="entry name" value="Anoctamin"/>
    <property type="match status" value="1"/>
</dbReference>
<reference evidence="12 13" key="1">
    <citation type="journal article" date="2017" name="Curr. Biol.">
        <title>Genome architecture and evolution of a unichromosomal asexual nematode.</title>
        <authorList>
            <person name="Fradin H."/>
            <person name="Zegar C."/>
            <person name="Gutwein M."/>
            <person name="Lucas J."/>
            <person name="Kovtun M."/>
            <person name="Corcoran D."/>
            <person name="Baugh L.R."/>
            <person name="Kiontke K."/>
            <person name="Gunsalus K."/>
            <person name="Fitch D.H."/>
            <person name="Piano F."/>
        </authorList>
    </citation>
    <scope>NUCLEOTIDE SEQUENCE [LARGE SCALE GENOMIC DNA]</scope>
    <source>
        <strain evidence="12">PF1309</strain>
    </source>
</reference>
<feature type="compositionally biased region" description="Acidic residues" evidence="9">
    <location>
        <begin position="154"/>
        <end position="163"/>
    </location>
</feature>
<keyword evidence="5 8" id="KW-1133">Transmembrane helix</keyword>
<evidence type="ECO:0000256" key="8">
    <source>
        <dbReference type="RuleBase" id="RU280814"/>
    </source>
</evidence>
<evidence type="ECO:0000256" key="1">
    <source>
        <dbReference type="ARBA" id="ARBA00004651"/>
    </source>
</evidence>
<gene>
    <name evidence="12" type="ORF">WR25_15161</name>
</gene>
<dbReference type="GO" id="GO:0046983">
    <property type="term" value="F:protein dimerization activity"/>
    <property type="evidence" value="ECO:0007669"/>
    <property type="project" value="InterPro"/>
</dbReference>
<keyword evidence="6 8" id="KW-0472">Membrane</keyword>
<dbReference type="PANTHER" id="PTHR12308:SF84">
    <property type="entry name" value="ANOCTAMIN"/>
    <property type="match status" value="1"/>
</dbReference>
<evidence type="ECO:0000313" key="12">
    <source>
        <dbReference type="EMBL" id="PAV75658.1"/>
    </source>
</evidence>
<dbReference type="GO" id="GO:0005254">
    <property type="term" value="F:chloride channel activity"/>
    <property type="evidence" value="ECO:0007669"/>
    <property type="project" value="TreeGrafter"/>
</dbReference>
<evidence type="ECO:0000256" key="9">
    <source>
        <dbReference type="SAM" id="MobiDB-lite"/>
    </source>
</evidence>
<evidence type="ECO:0000259" key="10">
    <source>
        <dbReference type="Pfam" id="PF04547"/>
    </source>
</evidence>
<feature type="transmembrane region" description="Helical" evidence="8">
    <location>
        <begin position="639"/>
        <end position="661"/>
    </location>
</feature>
<accession>A0A2A2KP56</accession>
<dbReference type="GO" id="GO:0005886">
    <property type="term" value="C:plasma membrane"/>
    <property type="evidence" value="ECO:0007669"/>
    <property type="project" value="UniProtKB-SubCell"/>
</dbReference>
<evidence type="ECO:0000259" key="11">
    <source>
        <dbReference type="Pfam" id="PF16178"/>
    </source>
</evidence>
<evidence type="ECO:0000256" key="3">
    <source>
        <dbReference type="ARBA" id="ARBA00022475"/>
    </source>
</evidence>
<dbReference type="OrthoDB" id="296386at2759"/>
<feature type="region of interest" description="Disordered" evidence="9">
    <location>
        <begin position="29"/>
        <end position="68"/>
    </location>
</feature>
<comment type="caution">
    <text evidence="12">The sequence shown here is derived from an EMBL/GenBank/DDBJ whole genome shotgun (WGS) entry which is preliminary data.</text>
</comment>
<feature type="transmembrane region" description="Helical" evidence="8">
    <location>
        <begin position="474"/>
        <end position="494"/>
    </location>
</feature>
<comment type="similarity">
    <text evidence="2 8">Belongs to the anoctamin family.</text>
</comment>